<organism evidence="1 2">
    <name type="scientific">Candidatus Yanofskybacteria bacterium RIFCSPLOWO2_01_FULL_43_22</name>
    <dbReference type="NCBI Taxonomy" id="1802695"/>
    <lineage>
        <taxon>Bacteria</taxon>
        <taxon>Candidatus Yanofskyibacteriota</taxon>
    </lineage>
</organism>
<proteinExistence type="predicted"/>
<evidence type="ECO:0000313" key="1">
    <source>
        <dbReference type="EMBL" id="OGN24241.1"/>
    </source>
</evidence>
<dbReference type="AlphaFoldDB" id="A0A1F8GG16"/>
<gene>
    <name evidence="1" type="ORF">A3A13_03625</name>
</gene>
<dbReference type="EMBL" id="MGKJ01000013">
    <property type="protein sequence ID" value="OGN24241.1"/>
    <property type="molecule type" value="Genomic_DNA"/>
</dbReference>
<reference evidence="1 2" key="1">
    <citation type="journal article" date="2016" name="Nat. Commun.">
        <title>Thousands of microbial genomes shed light on interconnected biogeochemical processes in an aquifer system.</title>
        <authorList>
            <person name="Anantharaman K."/>
            <person name="Brown C.T."/>
            <person name="Hug L.A."/>
            <person name="Sharon I."/>
            <person name="Castelle C.J."/>
            <person name="Probst A.J."/>
            <person name="Thomas B.C."/>
            <person name="Singh A."/>
            <person name="Wilkins M.J."/>
            <person name="Karaoz U."/>
            <person name="Brodie E.L."/>
            <person name="Williams K.H."/>
            <person name="Hubbard S.S."/>
            <person name="Banfield J.F."/>
        </authorList>
    </citation>
    <scope>NUCLEOTIDE SEQUENCE [LARGE SCALE GENOMIC DNA]</scope>
</reference>
<sequence length="84" mass="9720">MDTDKDIKKQEFWRCQNPEKDCDKVLAGFFDGNELRVQAINEQEIVISDFGAAEITTICKKCGYKNHFNGKDALMEMDYDPHDI</sequence>
<evidence type="ECO:0000313" key="2">
    <source>
        <dbReference type="Proteomes" id="UP000178911"/>
    </source>
</evidence>
<dbReference type="Proteomes" id="UP000178911">
    <property type="component" value="Unassembled WGS sequence"/>
</dbReference>
<dbReference type="STRING" id="1802695.A3A13_03625"/>
<name>A0A1F8GG16_9BACT</name>
<protein>
    <submittedName>
        <fullName evidence="1">Uncharacterized protein</fullName>
    </submittedName>
</protein>
<accession>A0A1F8GG16</accession>
<comment type="caution">
    <text evidence="1">The sequence shown here is derived from an EMBL/GenBank/DDBJ whole genome shotgun (WGS) entry which is preliminary data.</text>
</comment>